<keyword evidence="6" id="KW-1185">Reference proteome</keyword>
<dbReference type="PANTHER" id="PTHR47706">
    <property type="entry name" value="NMRA-LIKE FAMILY PROTEIN"/>
    <property type="match status" value="1"/>
</dbReference>
<feature type="domain" description="NAD(P)-binding" evidence="4">
    <location>
        <begin position="8"/>
        <end position="150"/>
    </location>
</feature>
<dbReference type="GO" id="GO:0016491">
    <property type="term" value="F:oxidoreductase activity"/>
    <property type="evidence" value="ECO:0007669"/>
    <property type="project" value="UniProtKB-KW"/>
</dbReference>
<reference evidence="5" key="1">
    <citation type="journal article" date="2020" name="Stud. Mycol.">
        <title>101 Dothideomycetes genomes: a test case for predicting lifestyles and emergence of pathogens.</title>
        <authorList>
            <person name="Haridas S."/>
            <person name="Albert R."/>
            <person name="Binder M."/>
            <person name="Bloem J."/>
            <person name="Labutti K."/>
            <person name="Salamov A."/>
            <person name="Andreopoulos B."/>
            <person name="Baker S."/>
            <person name="Barry K."/>
            <person name="Bills G."/>
            <person name="Bluhm B."/>
            <person name="Cannon C."/>
            <person name="Castanera R."/>
            <person name="Culley D."/>
            <person name="Daum C."/>
            <person name="Ezra D."/>
            <person name="Gonzalez J."/>
            <person name="Henrissat B."/>
            <person name="Kuo A."/>
            <person name="Liang C."/>
            <person name="Lipzen A."/>
            <person name="Lutzoni F."/>
            <person name="Magnuson J."/>
            <person name="Mondo S."/>
            <person name="Nolan M."/>
            <person name="Ohm R."/>
            <person name="Pangilinan J."/>
            <person name="Park H.-J."/>
            <person name="Ramirez L."/>
            <person name="Alfaro M."/>
            <person name="Sun H."/>
            <person name="Tritt A."/>
            <person name="Yoshinaga Y."/>
            <person name="Zwiers L.-H."/>
            <person name="Turgeon B."/>
            <person name="Goodwin S."/>
            <person name="Spatafora J."/>
            <person name="Crous P."/>
            <person name="Grigoriev I."/>
        </authorList>
    </citation>
    <scope>NUCLEOTIDE SEQUENCE</scope>
    <source>
        <strain evidence="5">CBS 130266</strain>
    </source>
</reference>
<organism evidence="5 6">
    <name type="scientific">Tothia fuscella</name>
    <dbReference type="NCBI Taxonomy" id="1048955"/>
    <lineage>
        <taxon>Eukaryota</taxon>
        <taxon>Fungi</taxon>
        <taxon>Dikarya</taxon>
        <taxon>Ascomycota</taxon>
        <taxon>Pezizomycotina</taxon>
        <taxon>Dothideomycetes</taxon>
        <taxon>Pleosporomycetidae</taxon>
        <taxon>Venturiales</taxon>
        <taxon>Cylindrosympodiaceae</taxon>
        <taxon>Tothia</taxon>
    </lineage>
</organism>
<sequence length="321" mass="35726">MVIVAIAGGTGGLGRTVQDAIAKSGQHDAIILSRTAGSTSSPNGFRRIALDYKDLNDIKHVLHENKVQVVVSCLVLVDDDSAQAQINLIRAAAQSATVDRFIPTEYYLDFHAPIPGSDLLANLQLEAEEELLRHPQLTFTLIRAGIFLDHLAMPYDPKPTYINPFWFFIDMESEKAVFPGDGSYPLVLTHSTDVAAYIDRLVGLPAAEWPRKSLIASNSLQVKDLEPLIQEVTGQSFQITWDSEDVIRDSRITQLPSNHAIFSDGTNGEFLRKVEQQIMLSMLSHAHDLPGKDLAELFPEVQPTKIEDFIRAGWELKQRDR</sequence>
<evidence type="ECO:0000313" key="5">
    <source>
        <dbReference type="EMBL" id="KAF2430777.1"/>
    </source>
</evidence>
<keyword evidence="3" id="KW-0560">Oxidoreductase</keyword>
<evidence type="ECO:0000256" key="2">
    <source>
        <dbReference type="ARBA" id="ARBA00022857"/>
    </source>
</evidence>
<dbReference type="InterPro" id="IPR036291">
    <property type="entry name" value="NAD(P)-bd_dom_sf"/>
</dbReference>
<keyword evidence="2" id="KW-0521">NADP</keyword>
<dbReference type="InterPro" id="IPR016040">
    <property type="entry name" value="NAD(P)-bd_dom"/>
</dbReference>
<dbReference type="Proteomes" id="UP000800235">
    <property type="component" value="Unassembled WGS sequence"/>
</dbReference>
<dbReference type="AlphaFoldDB" id="A0A9P4TZD1"/>
<evidence type="ECO:0000256" key="1">
    <source>
        <dbReference type="ARBA" id="ARBA00005725"/>
    </source>
</evidence>
<comment type="caution">
    <text evidence="5">The sequence shown here is derived from an EMBL/GenBank/DDBJ whole genome shotgun (WGS) entry which is preliminary data.</text>
</comment>
<dbReference type="Gene3D" id="3.90.25.10">
    <property type="entry name" value="UDP-galactose 4-epimerase, domain 1"/>
    <property type="match status" value="1"/>
</dbReference>
<dbReference type="InterPro" id="IPR051609">
    <property type="entry name" value="NmrA/Isoflavone_reductase-like"/>
</dbReference>
<dbReference type="SUPFAM" id="SSF51735">
    <property type="entry name" value="NAD(P)-binding Rossmann-fold domains"/>
    <property type="match status" value="1"/>
</dbReference>
<comment type="similarity">
    <text evidence="1">Belongs to the NmrA-type oxidoreductase family. Isoflavone reductase subfamily.</text>
</comment>
<protein>
    <submittedName>
        <fullName evidence="5">NmrA family transcriptional regulator</fullName>
    </submittedName>
</protein>
<evidence type="ECO:0000259" key="4">
    <source>
        <dbReference type="Pfam" id="PF13460"/>
    </source>
</evidence>
<dbReference type="EMBL" id="MU007036">
    <property type="protein sequence ID" value="KAF2430777.1"/>
    <property type="molecule type" value="Genomic_DNA"/>
</dbReference>
<dbReference type="Pfam" id="PF13460">
    <property type="entry name" value="NAD_binding_10"/>
    <property type="match status" value="1"/>
</dbReference>
<dbReference type="OrthoDB" id="419598at2759"/>
<proteinExistence type="inferred from homology"/>
<dbReference type="Gene3D" id="3.40.50.720">
    <property type="entry name" value="NAD(P)-binding Rossmann-like Domain"/>
    <property type="match status" value="1"/>
</dbReference>
<name>A0A9P4TZD1_9PEZI</name>
<accession>A0A9P4TZD1</accession>
<dbReference type="PANTHER" id="PTHR47706:SF4">
    <property type="entry name" value="NMRA-LIKE DOMAIN-CONTAINING PROTEIN"/>
    <property type="match status" value="1"/>
</dbReference>
<gene>
    <name evidence="5" type="ORF">EJ08DRAFT_714125</name>
</gene>
<evidence type="ECO:0000256" key="3">
    <source>
        <dbReference type="ARBA" id="ARBA00023002"/>
    </source>
</evidence>
<evidence type="ECO:0000313" key="6">
    <source>
        <dbReference type="Proteomes" id="UP000800235"/>
    </source>
</evidence>